<dbReference type="Pfam" id="PF08808">
    <property type="entry name" value="RES"/>
    <property type="match status" value="1"/>
</dbReference>
<sequence length="237" mass="26175">MIGYITPLEDLQDEASRPNVIAKIVAAYPSVILTDEEFYRVRKAPKSPTDPGEYDAPPEGCYGDGRLDAPGFPVLYGSQDAEICVHEARFIAGDELYIATLRPARPLKLIDLSAILQEDCTEFESLDLAVLMLFLAKSHAYPILREIAAVVREHGFDGIIYPSFFSTLRTGGNPFETVYGLSTRRYGQANAYEQSKVIGNLALFGRPIDRGDVAVISINRLTIGQVNYQMIFGPSSF</sequence>
<name>A0ABQ1J2H6_9SPHN</name>
<proteinExistence type="predicted"/>
<reference evidence="3" key="1">
    <citation type="journal article" date="2019" name="Int. J. Syst. Evol. Microbiol.">
        <title>The Global Catalogue of Microorganisms (GCM) 10K type strain sequencing project: providing services to taxonomists for standard genome sequencing and annotation.</title>
        <authorList>
            <consortium name="The Broad Institute Genomics Platform"/>
            <consortium name="The Broad Institute Genome Sequencing Center for Infectious Disease"/>
            <person name="Wu L."/>
            <person name="Ma J."/>
        </authorList>
    </citation>
    <scope>NUCLEOTIDE SEQUENCE [LARGE SCALE GENOMIC DNA]</scope>
    <source>
        <strain evidence="3">CGMCC 1.12851</strain>
    </source>
</reference>
<evidence type="ECO:0000259" key="1">
    <source>
        <dbReference type="SMART" id="SM00953"/>
    </source>
</evidence>
<dbReference type="InterPro" id="IPR014914">
    <property type="entry name" value="RES_dom"/>
</dbReference>
<evidence type="ECO:0000313" key="2">
    <source>
        <dbReference type="EMBL" id="GGB58498.1"/>
    </source>
</evidence>
<keyword evidence="3" id="KW-1185">Reference proteome</keyword>
<protein>
    <recommendedName>
        <fullName evidence="1">RES domain-containing protein</fullName>
    </recommendedName>
</protein>
<comment type="caution">
    <text evidence="2">The sequence shown here is derived from an EMBL/GenBank/DDBJ whole genome shotgun (WGS) entry which is preliminary data.</text>
</comment>
<accession>A0ABQ1J2H6</accession>
<dbReference type="SMART" id="SM00953">
    <property type="entry name" value="RES"/>
    <property type="match status" value="1"/>
</dbReference>
<feature type="domain" description="RES" evidence="1">
    <location>
        <begin position="50"/>
        <end position="216"/>
    </location>
</feature>
<organism evidence="2 3">
    <name type="scientific">Blastomonas aquatica</name>
    <dbReference type="NCBI Taxonomy" id="1510276"/>
    <lineage>
        <taxon>Bacteria</taxon>
        <taxon>Pseudomonadati</taxon>
        <taxon>Pseudomonadota</taxon>
        <taxon>Alphaproteobacteria</taxon>
        <taxon>Sphingomonadales</taxon>
        <taxon>Sphingomonadaceae</taxon>
        <taxon>Blastomonas</taxon>
    </lineage>
</organism>
<dbReference type="Proteomes" id="UP000614261">
    <property type="component" value="Unassembled WGS sequence"/>
</dbReference>
<evidence type="ECO:0000313" key="3">
    <source>
        <dbReference type="Proteomes" id="UP000614261"/>
    </source>
</evidence>
<gene>
    <name evidence="2" type="ORF">GCM10010833_11590</name>
</gene>
<dbReference type="EMBL" id="BMGD01000002">
    <property type="protein sequence ID" value="GGB58498.1"/>
    <property type="molecule type" value="Genomic_DNA"/>
</dbReference>